<feature type="signal peptide" evidence="5">
    <location>
        <begin position="1"/>
        <end position="16"/>
    </location>
</feature>
<comment type="similarity">
    <text evidence="2">Belongs to the nematode transthyretin-like family.</text>
</comment>
<evidence type="ECO:0000256" key="1">
    <source>
        <dbReference type="ARBA" id="ARBA00004613"/>
    </source>
</evidence>
<evidence type="ECO:0000256" key="2">
    <source>
        <dbReference type="ARBA" id="ARBA00010112"/>
    </source>
</evidence>
<dbReference type="Proteomes" id="UP000887575">
    <property type="component" value="Unassembled WGS sequence"/>
</dbReference>
<keyword evidence="6" id="KW-1185">Reference proteome</keyword>
<name>A0AAF3J564_9BILA</name>
<evidence type="ECO:0000256" key="4">
    <source>
        <dbReference type="ARBA" id="ARBA00022729"/>
    </source>
</evidence>
<keyword evidence="3" id="KW-0964">Secreted</keyword>
<dbReference type="GO" id="GO:0009986">
    <property type="term" value="C:cell surface"/>
    <property type="evidence" value="ECO:0007669"/>
    <property type="project" value="InterPro"/>
</dbReference>
<dbReference type="WBParaSite" id="MBELARI_LOCUS16880">
    <property type="protein sequence ID" value="MBELARI_LOCUS16880"/>
    <property type="gene ID" value="MBELARI_LOCUS16880"/>
</dbReference>
<sequence>MFYQLAILFLAITVYSLPFTHVERVSIKGKVICGDRYSVGVGIQLCDGSDCLEKVTSSSPKGAFQASGNWSVFFSSEPSVLITHNCDVENRTKCLRQTRFPIHEWYVLKEENKYDRIYDMKLVQLIARQEKDEDGNESCE</sequence>
<dbReference type="GO" id="GO:0005576">
    <property type="term" value="C:extracellular region"/>
    <property type="evidence" value="ECO:0007669"/>
    <property type="project" value="UniProtKB-SubCell"/>
</dbReference>
<accession>A0AAF3J564</accession>
<dbReference type="PANTHER" id="PTHR21700">
    <property type="entry name" value="TRANSTHYRETIN-LIKE FAMILY PROTEIN-RELATED"/>
    <property type="match status" value="1"/>
</dbReference>
<dbReference type="InterPro" id="IPR038479">
    <property type="entry name" value="Transthyretin-like_sf"/>
</dbReference>
<protein>
    <submittedName>
        <fullName evidence="7">Uncharacterized protein</fullName>
    </submittedName>
</protein>
<evidence type="ECO:0000256" key="3">
    <source>
        <dbReference type="ARBA" id="ARBA00022525"/>
    </source>
</evidence>
<dbReference type="AlphaFoldDB" id="A0AAF3J564"/>
<evidence type="ECO:0000313" key="6">
    <source>
        <dbReference type="Proteomes" id="UP000887575"/>
    </source>
</evidence>
<evidence type="ECO:0000313" key="7">
    <source>
        <dbReference type="WBParaSite" id="MBELARI_LOCUS16880"/>
    </source>
</evidence>
<reference evidence="7" key="1">
    <citation type="submission" date="2024-02" db="UniProtKB">
        <authorList>
            <consortium name="WormBaseParasite"/>
        </authorList>
    </citation>
    <scope>IDENTIFICATION</scope>
</reference>
<keyword evidence="4 5" id="KW-0732">Signal</keyword>
<feature type="chain" id="PRO_5042089565" evidence="5">
    <location>
        <begin position="17"/>
        <end position="140"/>
    </location>
</feature>
<proteinExistence type="inferred from homology"/>
<comment type="subcellular location">
    <subcellularLocation>
        <location evidence="1">Secreted</location>
    </subcellularLocation>
</comment>
<dbReference type="InterPro" id="IPR001534">
    <property type="entry name" value="Transthyretin-like"/>
</dbReference>
<organism evidence="6 7">
    <name type="scientific">Mesorhabditis belari</name>
    <dbReference type="NCBI Taxonomy" id="2138241"/>
    <lineage>
        <taxon>Eukaryota</taxon>
        <taxon>Metazoa</taxon>
        <taxon>Ecdysozoa</taxon>
        <taxon>Nematoda</taxon>
        <taxon>Chromadorea</taxon>
        <taxon>Rhabditida</taxon>
        <taxon>Rhabditina</taxon>
        <taxon>Rhabditomorpha</taxon>
        <taxon>Rhabditoidea</taxon>
        <taxon>Rhabditidae</taxon>
        <taxon>Mesorhabditinae</taxon>
        <taxon>Mesorhabditis</taxon>
    </lineage>
</organism>
<dbReference type="Pfam" id="PF01060">
    <property type="entry name" value="TTR-52"/>
    <property type="match status" value="1"/>
</dbReference>
<evidence type="ECO:0000256" key="5">
    <source>
        <dbReference type="SAM" id="SignalP"/>
    </source>
</evidence>
<dbReference type="Gene3D" id="2.60.40.3330">
    <property type="match status" value="1"/>
</dbReference>